<dbReference type="Proteomes" id="UP000199675">
    <property type="component" value="Unassembled WGS sequence"/>
</dbReference>
<dbReference type="Pfam" id="PF13426">
    <property type="entry name" value="PAS_9"/>
    <property type="match status" value="1"/>
</dbReference>
<dbReference type="Gene3D" id="1.20.120.160">
    <property type="entry name" value="HPT domain"/>
    <property type="match status" value="1"/>
</dbReference>
<dbReference type="InterPro" id="IPR003594">
    <property type="entry name" value="HATPase_dom"/>
</dbReference>
<dbReference type="STRING" id="488533.SAMN04487960_104165"/>
<keyword evidence="12" id="KW-0902">Two-component regulatory system</keyword>
<dbReference type="InterPro" id="IPR011006">
    <property type="entry name" value="CheY-like_superfamily"/>
</dbReference>
<name>A0A1H2WIS9_9GAMM</name>
<dbReference type="PROSITE" id="PS50112">
    <property type="entry name" value="PAS"/>
    <property type="match status" value="1"/>
</dbReference>
<dbReference type="Pfam" id="PF21623">
    <property type="entry name" value="HK_sensor_dom_bact"/>
    <property type="match status" value="1"/>
</dbReference>
<evidence type="ECO:0000256" key="14">
    <source>
        <dbReference type="PROSITE-ProRule" id="PRU00169"/>
    </source>
</evidence>
<dbReference type="CDD" id="cd12914">
    <property type="entry name" value="PDC1_DGC_like"/>
    <property type="match status" value="1"/>
</dbReference>
<evidence type="ECO:0000259" key="20">
    <source>
        <dbReference type="PROSITE" id="PS50894"/>
    </source>
</evidence>
<feature type="domain" description="PAC" evidence="19">
    <location>
        <begin position="434"/>
        <end position="490"/>
    </location>
</feature>
<dbReference type="InterPro" id="IPR003661">
    <property type="entry name" value="HisK_dim/P_dom"/>
</dbReference>
<evidence type="ECO:0000313" key="22">
    <source>
        <dbReference type="Proteomes" id="UP000199675"/>
    </source>
</evidence>
<evidence type="ECO:0000256" key="1">
    <source>
        <dbReference type="ARBA" id="ARBA00000085"/>
    </source>
</evidence>
<dbReference type="PROSITE" id="PS50894">
    <property type="entry name" value="HPT"/>
    <property type="match status" value="1"/>
</dbReference>
<feature type="transmembrane region" description="Helical" evidence="15">
    <location>
        <begin position="12"/>
        <end position="33"/>
    </location>
</feature>
<evidence type="ECO:0000256" key="7">
    <source>
        <dbReference type="ARBA" id="ARBA00022692"/>
    </source>
</evidence>
<evidence type="ECO:0000259" key="19">
    <source>
        <dbReference type="PROSITE" id="PS50113"/>
    </source>
</evidence>
<keyword evidence="8" id="KW-0547">Nucleotide-binding</keyword>
<dbReference type="Pfam" id="PF00512">
    <property type="entry name" value="HisKA"/>
    <property type="match status" value="1"/>
</dbReference>
<feature type="domain" description="HPt" evidence="20">
    <location>
        <begin position="1185"/>
        <end position="1282"/>
    </location>
</feature>
<dbReference type="SMART" id="SM00388">
    <property type="entry name" value="HisKA"/>
    <property type="match status" value="1"/>
</dbReference>
<keyword evidence="22" id="KW-1185">Reference proteome</keyword>
<dbReference type="Pfam" id="PF01627">
    <property type="entry name" value="Hpt"/>
    <property type="match status" value="1"/>
</dbReference>
<keyword evidence="4" id="KW-1003">Cell membrane</keyword>
<evidence type="ECO:0000256" key="6">
    <source>
        <dbReference type="ARBA" id="ARBA00022679"/>
    </source>
</evidence>
<dbReference type="GO" id="GO:0000155">
    <property type="term" value="F:phosphorelay sensor kinase activity"/>
    <property type="evidence" value="ECO:0007669"/>
    <property type="project" value="InterPro"/>
</dbReference>
<dbReference type="InterPro" id="IPR004358">
    <property type="entry name" value="Sig_transdc_His_kin-like_C"/>
</dbReference>
<dbReference type="InterPro" id="IPR036641">
    <property type="entry name" value="HPT_dom_sf"/>
</dbReference>
<evidence type="ECO:0000256" key="13">
    <source>
        <dbReference type="PROSITE-ProRule" id="PRU00110"/>
    </source>
</evidence>
<dbReference type="PROSITE" id="PS50110">
    <property type="entry name" value="RESPONSE_REGULATORY"/>
    <property type="match status" value="2"/>
</dbReference>
<dbReference type="InterPro" id="IPR013656">
    <property type="entry name" value="PAS_4"/>
</dbReference>
<dbReference type="SUPFAM" id="SSF55874">
    <property type="entry name" value="ATPase domain of HSP90 chaperone/DNA topoisomerase II/histidine kinase"/>
    <property type="match status" value="1"/>
</dbReference>
<keyword evidence="7 15" id="KW-0812">Transmembrane</keyword>
<evidence type="ECO:0000256" key="11">
    <source>
        <dbReference type="ARBA" id="ARBA00022989"/>
    </source>
</evidence>
<dbReference type="GO" id="GO:0005524">
    <property type="term" value="F:ATP binding"/>
    <property type="evidence" value="ECO:0007669"/>
    <property type="project" value="UniProtKB-KW"/>
</dbReference>
<dbReference type="InterPro" id="IPR048760">
    <property type="entry name" value="VP0354-like_sensor_dom"/>
</dbReference>
<dbReference type="InterPro" id="IPR035965">
    <property type="entry name" value="PAS-like_dom_sf"/>
</dbReference>
<dbReference type="SUPFAM" id="SSF47226">
    <property type="entry name" value="Histidine-containing phosphotransfer domain, HPT domain"/>
    <property type="match status" value="1"/>
</dbReference>
<feature type="modified residue" description="4-aspartylphosphate" evidence="14">
    <location>
        <position position="930"/>
    </location>
</feature>
<dbReference type="SMART" id="SM00091">
    <property type="entry name" value="PAS"/>
    <property type="match status" value="1"/>
</dbReference>
<comment type="catalytic activity">
    <reaction evidence="1">
        <text>ATP + protein L-histidine = ADP + protein N-phospho-L-histidine.</text>
        <dbReference type="EC" id="2.7.13.3"/>
    </reaction>
</comment>
<dbReference type="PANTHER" id="PTHR45339">
    <property type="entry name" value="HYBRID SIGNAL TRANSDUCTION HISTIDINE KINASE J"/>
    <property type="match status" value="1"/>
</dbReference>
<dbReference type="SUPFAM" id="SSF52172">
    <property type="entry name" value="CheY-like"/>
    <property type="match status" value="2"/>
</dbReference>
<dbReference type="Gene3D" id="3.40.50.2300">
    <property type="match status" value="2"/>
</dbReference>
<dbReference type="Pfam" id="PF00072">
    <property type="entry name" value="Response_reg"/>
    <property type="match status" value="2"/>
</dbReference>
<dbReference type="GO" id="GO:0005886">
    <property type="term" value="C:plasma membrane"/>
    <property type="evidence" value="ECO:0007669"/>
    <property type="project" value="UniProtKB-SubCell"/>
</dbReference>
<dbReference type="NCBIfam" id="TIGR00229">
    <property type="entry name" value="sensory_box"/>
    <property type="match status" value="2"/>
</dbReference>
<dbReference type="CDD" id="cd00130">
    <property type="entry name" value="PAS"/>
    <property type="match status" value="1"/>
</dbReference>
<accession>A0A1H2WIS9</accession>
<reference evidence="21 22" key="1">
    <citation type="submission" date="2016-10" db="EMBL/GenBank/DDBJ databases">
        <authorList>
            <person name="de Groot N.N."/>
        </authorList>
    </citation>
    <scope>NUCLEOTIDE SEQUENCE [LARGE SCALE GENOMIC DNA]</scope>
    <source>
        <strain evidence="21 22">CGMCC 1.7059</strain>
    </source>
</reference>
<feature type="domain" description="Response regulatory" evidence="17">
    <location>
        <begin position="876"/>
        <end position="998"/>
    </location>
</feature>
<dbReference type="CDD" id="cd00156">
    <property type="entry name" value="REC"/>
    <property type="match status" value="1"/>
</dbReference>
<organism evidence="21 22">
    <name type="scientific">Marinobacter mobilis</name>
    <dbReference type="NCBI Taxonomy" id="488533"/>
    <lineage>
        <taxon>Bacteria</taxon>
        <taxon>Pseudomonadati</taxon>
        <taxon>Pseudomonadota</taxon>
        <taxon>Gammaproteobacteria</taxon>
        <taxon>Pseudomonadales</taxon>
        <taxon>Marinobacteraceae</taxon>
        <taxon>Marinobacter</taxon>
    </lineage>
</organism>
<dbReference type="SMART" id="SM00448">
    <property type="entry name" value="REC"/>
    <property type="match status" value="2"/>
</dbReference>
<dbReference type="InterPro" id="IPR008207">
    <property type="entry name" value="Sig_transdc_His_kin_Hpt_dom"/>
</dbReference>
<keyword evidence="15" id="KW-0472">Membrane</keyword>
<evidence type="ECO:0000256" key="12">
    <source>
        <dbReference type="ARBA" id="ARBA00023012"/>
    </source>
</evidence>
<dbReference type="PANTHER" id="PTHR45339:SF5">
    <property type="entry name" value="HISTIDINE KINASE"/>
    <property type="match status" value="1"/>
</dbReference>
<dbReference type="Pfam" id="PF02518">
    <property type="entry name" value="HATPase_c"/>
    <property type="match status" value="1"/>
</dbReference>
<dbReference type="PRINTS" id="PR00344">
    <property type="entry name" value="BCTRLSENSOR"/>
</dbReference>
<keyword evidence="11 15" id="KW-1133">Transmembrane helix</keyword>
<evidence type="ECO:0000256" key="3">
    <source>
        <dbReference type="ARBA" id="ARBA00012438"/>
    </source>
</evidence>
<dbReference type="InterPro" id="IPR005467">
    <property type="entry name" value="His_kinase_dom"/>
</dbReference>
<evidence type="ECO:0000256" key="4">
    <source>
        <dbReference type="ARBA" id="ARBA00022475"/>
    </source>
</evidence>
<gene>
    <name evidence="21" type="ORF">SAMN04487960_104165</name>
</gene>
<dbReference type="PROSITE" id="PS50113">
    <property type="entry name" value="PAC"/>
    <property type="match status" value="1"/>
</dbReference>
<dbReference type="SUPFAM" id="SSF103190">
    <property type="entry name" value="Sensory domain-like"/>
    <property type="match status" value="2"/>
</dbReference>
<keyword evidence="10" id="KW-0067">ATP-binding</keyword>
<protein>
    <recommendedName>
        <fullName evidence="3">histidine kinase</fullName>
        <ecNumber evidence="3">2.7.13.3</ecNumber>
    </recommendedName>
</protein>
<dbReference type="PROSITE" id="PS50109">
    <property type="entry name" value="HIS_KIN"/>
    <property type="match status" value="1"/>
</dbReference>
<feature type="domain" description="Histidine kinase" evidence="16">
    <location>
        <begin position="630"/>
        <end position="859"/>
    </location>
</feature>
<dbReference type="CDD" id="cd00082">
    <property type="entry name" value="HisKA"/>
    <property type="match status" value="1"/>
</dbReference>
<evidence type="ECO:0000256" key="2">
    <source>
        <dbReference type="ARBA" id="ARBA00004651"/>
    </source>
</evidence>
<dbReference type="CDD" id="cd16922">
    <property type="entry name" value="HATPase_EvgS-ArcB-TorS-like"/>
    <property type="match status" value="1"/>
</dbReference>
<dbReference type="InterPro" id="IPR000700">
    <property type="entry name" value="PAS-assoc_C"/>
</dbReference>
<keyword evidence="6" id="KW-0808">Transferase</keyword>
<dbReference type="OrthoDB" id="9810730at2"/>
<feature type="transmembrane region" description="Helical" evidence="15">
    <location>
        <begin position="331"/>
        <end position="353"/>
    </location>
</feature>
<keyword evidence="5 14" id="KW-0597">Phosphoprotein</keyword>
<dbReference type="Pfam" id="PF08448">
    <property type="entry name" value="PAS_4"/>
    <property type="match status" value="1"/>
</dbReference>
<dbReference type="SUPFAM" id="SSF55785">
    <property type="entry name" value="PYP-like sensor domain (PAS domain)"/>
    <property type="match status" value="2"/>
</dbReference>
<dbReference type="Gene3D" id="3.30.565.10">
    <property type="entry name" value="Histidine kinase-like ATPase, C-terminal domain"/>
    <property type="match status" value="1"/>
</dbReference>
<evidence type="ECO:0000256" key="10">
    <source>
        <dbReference type="ARBA" id="ARBA00022840"/>
    </source>
</evidence>
<dbReference type="InterPro" id="IPR036097">
    <property type="entry name" value="HisK_dim/P_sf"/>
</dbReference>
<dbReference type="RefSeq" id="WP_091812408.1">
    <property type="nucleotide sequence ID" value="NZ_FNNE01000004.1"/>
</dbReference>
<dbReference type="CDD" id="cd17546">
    <property type="entry name" value="REC_hyHK_CKI1_RcsC-like"/>
    <property type="match status" value="1"/>
</dbReference>
<evidence type="ECO:0000256" key="9">
    <source>
        <dbReference type="ARBA" id="ARBA00022777"/>
    </source>
</evidence>
<dbReference type="FunFam" id="3.30.565.10:FF:000010">
    <property type="entry name" value="Sensor histidine kinase RcsC"/>
    <property type="match status" value="1"/>
</dbReference>
<dbReference type="EMBL" id="FNNE01000004">
    <property type="protein sequence ID" value="SDW79929.1"/>
    <property type="molecule type" value="Genomic_DNA"/>
</dbReference>
<comment type="subcellular location">
    <subcellularLocation>
        <location evidence="2">Cell membrane</location>
        <topology evidence="2">Multi-pass membrane protein</topology>
    </subcellularLocation>
</comment>
<feature type="domain" description="PAS" evidence="18">
    <location>
        <begin position="363"/>
        <end position="416"/>
    </location>
</feature>
<evidence type="ECO:0000256" key="15">
    <source>
        <dbReference type="SAM" id="Phobius"/>
    </source>
</evidence>
<dbReference type="InterPro" id="IPR000014">
    <property type="entry name" value="PAS"/>
</dbReference>
<dbReference type="InterPro" id="IPR029151">
    <property type="entry name" value="Sensor-like_sf"/>
</dbReference>
<dbReference type="Gene3D" id="3.30.450.20">
    <property type="entry name" value="PAS domain"/>
    <property type="match status" value="4"/>
</dbReference>
<dbReference type="EC" id="2.7.13.3" evidence="3"/>
<feature type="domain" description="Response regulatory" evidence="17">
    <location>
        <begin position="1026"/>
        <end position="1144"/>
    </location>
</feature>
<proteinExistence type="predicted"/>
<evidence type="ECO:0000313" key="21">
    <source>
        <dbReference type="EMBL" id="SDW79929.1"/>
    </source>
</evidence>
<evidence type="ECO:0000256" key="8">
    <source>
        <dbReference type="ARBA" id="ARBA00022741"/>
    </source>
</evidence>
<feature type="modified residue" description="4-aspartylphosphate" evidence="14">
    <location>
        <position position="1077"/>
    </location>
</feature>
<dbReference type="SMART" id="SM00387">
    <property type="entry name" value="HATPase_c"/>
    <property type="match status" value="1"/>
</dbReference>
<dbReference type="Gene3D" id="1.10.287.130">
    <property type="match status" value="1"/>
</dbReference>
<evidence type="ECO:0000259" key="16">
    <source>
        <dbReference type="PROSITE" id="PS50109"/>
    </source>
</evidence>
<evidence type="ECO:0000259" key="18">
    <source>
        <dbReference type="PROSITE" id="PS50112"/>
    </source>
</evidence>
<feature type="modified residue" description="Phosphohistidine" evidence="13">
    <location>
        <position position="1224"/>
    </location>
</feature>
<dbReference type="InterPro" id="IPR036890">
    <property type="entry name" value="HATPase_C_sf"/>
</dbReference>
<evidence type="ECO:0000259" key="17">
    <source>
        <dbReference type="PROSITE" id="PS50110"/>
    </source>
</evidence>
<sequence length="1357" mass="152076">MMNELSPKFLRSWLTWFSLTLAVVTALILPLILQYEDERLLAIKEQESGTLIRAEQLVNSLFQERLGDIRLLAESPTIRRFLNDGNESARAESASVLKAFCTAYGQYDQLRIIGPDGQELIRVDYDEGQCREVSRAELQNKSDRYYFKESLTLAAGEVFVSPLDLNVEQGKVEVPHKPVIRFAMPVIDPTGTLQAVVVSNYRARHTLDQLFPRQDTGQGAVSDNVSFLLDYQGYYLKSPASTEREFAFMFNREQDRFSLDYPAVWQAIQNNETTVSTRHGLFLIKPLPVPVSLPSVTSPDGDDTPDPTHWYAVRLVTDTRLLHASILYGRYNWLIGGIYLLALAYISLLWTAFKQRRDEMISSGQMVKALFDMTPAGIICVDETGLIVTANARTCQMFGYQRDELLGQSVDILVPQKNRHAHVGARASYMRHPDNREMSMRSDLCGQRKDGSEFPVNISLSPAAGKHGNLVICSILDVTRRKSAEEQRQLALNMIEKSNDCFYHVDLDDGIRLIDFNEATRSHFGASRETMTGWHLPDWAPNCNEQSVHPLIEQIKGADHMLLESTHRLANGNIVPVEVSVNHYTDANGRNFAYGWFRDISERQEVARLQQEARNSAEAANQAKTDFIANISHEIRTPLNSVIGLTDMLERRKDINDEVCQEIGRIKVAGKLLLALINDVLDYSKIEAGEINLEMAPVQLEAVLADIESLMRPIAEQKGLELTFSGLPAEASGHVIGDSTRLQQVFLNLISNAIKFTRSGHVTLTVELAEKATASDDGQQQQRLRFVVEDTGIGIPPDVLPRLFRPFQQADNSVTRNFGGTGLGLVIVRQLCEEMGGSVTVASTPGKGSRFTVELPLRIVSDHDMQEAGFGRQRLRVLLADDNPADREVLVAMCQSLGWQVDSVGGGKELLARYNELEQAGQPVDCLIIDWMMPELDGLKALQRLHQTHAPEQLPGSLMITGHEVERLQRSPLSNLPDAILTKPIDMSELFNQVNAAFQNHFNDVNYLLSSSEINQDQLDWLHGVRVLVVDDSPMNLYVVTQMLTNEGATVSTCENGAEALAWLQTAGHHVDLVLMDIQMPVMDGTAAVREIRRIDALKQLPVVALTASAMASEHQKALRAGMNDYLTKPVERDRLVHAVRRYVEASRGKPVPVVTKTNRQDPARTWPSLEGIDVNQARAQAGNDVAMFMRLLRHFINNNRDLEQPASMPSNEQARDDLRARIHKFVGSAGVIGADAARRLARNIEMDLCDNRLEHMPGQLAELAEHYRRLQQAITPVLQQYEEEPQGSAREVPPLARETLAELREALERNRFAAVELYQQLAPSLRQQLPADRFRTLDEAMAKMDFARAIELLPTR</sequence>
<keyword evidence="9" id="KW-0418">Kinase</keyword>
<evidence type="ECO:0000256" key="5">
    <source>
        <dbReference type="ARBA" id="ARBA00022553"/>
    </source>
</evidence>
<dbReference type="InterPro" id="IPR001789">
    <property type="entry name" value="Sig_transdc_resp-reg_receiver"/>
</dbReference>
<dbReference type="SUPFAM" id="SSF47384">
    <property type="entry name" value="Homodimeric domain of signal transducing histidine kinase"/>
    <property type="match status" value="1"/>
</dbReference>